<keyword evidence="1" id="KW-0233">DNA recombination</keyword>
<dbReference type="PANTHER" id="PTHR30349">
    <property type="entry name" value="PHAGE INTEGRASE-RELATED"/>
    <property type="match status" value="1"/>
</dbReference>
<dbReference type="InterPro" id="IPR011010">
    <property type="entry name" value="DNA_brk_join_enz"/>
</dbReference>
<dbReference type="PROSITE" id="PS51898">
    <property type="entry name" value="TYR_RECOMBINASE"/>
    <property type="match status" value="1"/>
</dbReference>
<dbReference type="RefSeq" id="WP_235674421.1">
    <property type="nucleotide sequence ID" value="NZ_AP022599.1"/>
</dbReference>
<accession>A0A7I7UBS7</accession>
<dbReference type="SUPFAM" id="SSF56349">
    <property type="entry name" value="DNA breaking-rejoining enzymes"/>
    <property type="match status" value="1"/>
</dbReference>
<protein>
    <recommendedName>
        <fullName evidence="2">Tyr recombinase domain-containing protein</fullName>
    </recommendedName>
</protein>
<evidence type="ECO:0000313" key="4">
    <source>
        <dbReference type="Proteomes" id="UP000467252"/>
    </source>
</evidence>
<proteinExistence type="predicted"/>
<dbReference type="Proteomes" id="UP000467252">
    <property type="component" value="Chromosome"/>
</dbReference>
<dbReference type="GO" id="GO:0003677">
    <property type="term" value="F:DNA binding"/>
    <property type="evidence" value="ECO:0007669"/>
    <property type="project" value="InterPro"/>
</dbReference>
<dbReference type="EMBL" id="AP022599">
    <property type="protein sequence ID" value="BBY78888.1"/>
    <property type="molecule type" value="Genomic_DNA"/>
</dbReference>
<organism evidence="3 4">
    <name type="scientific">Mycolicibacterium pulveris</name>
    <name type="common">Mycobacterium pulveris</name>
    <dbReference type="NCBI Taxonomy" id="36813"/>
    <lineage>
        <taxon>Bacteria</taxon>
        <taxon>Bacillati</taxon>
        <taxon>Actinomycetota</taxon>
        <taxon>Actinomycetes</taxon>
        <taxon>Mycobacteriales</taxon>
        <taxon>Mycobacteriaceae</taxon>
        <taxon>Mycolicibacterium</taxon>
    </lineage>
</organism>
<name>A0A7I7UBS7_MYCPV</name>
<evidence type="ECO:0000259" key="2">
    <source>
        <dbReference type="PROSITE" id="PS51898"/>
    </source>
</evidence>
<dbReference type="InterPro" id="IPR013762">
    <property type="entry name" value="Integrase-like_cat_sf"/>
</dbReference>
<dbReference type="AlphaFoldDB" id="A0A7I7UBS7"/>
<dbReference type="GO" id="GO:0015074">
    <property type="term" value="P:DNA integration"/>
    <property type="evidence" value="ECO:0007669"/>
    <property type="project" value="InterPro"/>
</dbReference>
<reference evidence="3 4" key="1">
    <citation type="journal article" date="2019" name="Emerg. Microbes Infect.">
        <title>Comprehensive subspecies identification of 175 nontuberculous mycobacteria species based on 7547 genomic profiles.</title>
        <authorList>
            <person name="Matsumoto Y."/>
            <person name="Kinjo T."/>
            <person name="Motooka D."/>
            <person name="Nabeya D."/>
            <person name="Jung N."/>
            <person name="Uechi K."/>
            <person name="Horii T."/>
            <person name="Iida T."/>
            <person name="Fujita J."/>
            <person name="Nakamura S."/>
        </authorList>
    </citation>
    <scope>NUCLEOTIDE SEQUENCE [LARGE SCALE GENOMIC DNA]</scope>
    <source>
        <strain evidence="3 4">JCM 6370</strain>
    </source>
</reference>
<feature type="domain" description="Tyr recombinase" evidence="2">
    <location>
        <begin position="107"/>
        <end position="276"/>
    </location>
</feature>
<dbReference type="GO" id="GO:0006310">
    <property type="term" value="P:DNA recombination"/>
    <property type="evidence" value="ECO:0007669"/>
    <property type="project" value="UniProtKB-KW"/>
</dbReference>
<dbReference type="Pfam" id="PF00589">
    <property type="entry name" value="Phage_integrase"/>
    <property type="match status" value="1"/>
</dbReference>
<dbReference type="CDD" id="cd00397">
    <property type="entry name" value="DNA_BRE_C"/>
    <property type="match status" value="1"/>
</dbReference>
<keyword evidence="4" id="KW-1185">Reference proteome</keyword>
<dbReference type="PANTHER" id="PTHR30349:SF64">
    <property type="entry name" value="PROPHAGE INTEGRASE INTD-RELATED"/>
    <property type="match status" value="1"/>
</dbReference>
<dbReference type="InterPro" id="IPR002104">
    <property type="entry name" value="Integrase_catalytic"/>
</dbReference>
<evidence type="ECO:0000256" key="1">
    <source>
        <dbReference type="ARBA" id="ARBA00023172"/>
    </source>
</evidence>
<evidence type="ECO:0000313" key="3">
    <source>
        <dbReference type="EMBL" id="BBY78888.1"/>
    </source>
</evidence>
<dbReference type="Gene3D" id="1.10.443.10">
    <property type="entry name" value="Intergrase catalytic core"/>
    <property type="match status" value="1"/>
</dbReference>
<sequence>MTALPGAYYGANVSYLDEHCRWMLRAGRAPRTVKVRRMHMQYLADYLQRDPFDATQLELERWQDSLPLEQLRFKTAVIRPYYDWLHKRGLRPDNPAALLVTPKAKRGLPRPIAFEALERAIRTAPPRIQAWLVLAAYGGLRAKEIAHLERGCFEPIPGGGVFIRLTRTKGERPRFSALPGWAWELIQPALAAEGACFRRERGSGPVTPQQVSALANDWLHKSGTRSTLHTLRHWAGSSGIETEDIRVVQEFLGHASPATTAVYTAVQPRRIAAMVSTFRQIDMSESAA</sequence>
<gene>
    <name evidence="3" type="ORF">MPUL_00460</name>
</gene>
<dbReference type="InterPro" id="IPR050090">
    <property type="entry name" value="Tyrosine_recombinase_XerCD"/>
</dbReference>